<protein>
    <recommendedName>
        <fullName evidence="3">Reverse transcriptase domain-containing protein</fullName>
    </recommendedName>
</protein>
<dbReference type="AlphaFoldDB" id="H3AFP7"/>
<dbReference type="PANTHER" id="PTHR19446">
    <property type="entry name" value="REVERSE TRANSCRIPTASES"/>
    <property type="match status" value="1"/>
</dbReference>
<evidence type="ECO:0008006" key="3">
    <source>
        <dbReference type="Google" id="ProtNLM"/>
    </source>
</evidence>
<sequence length="282" mass="32521">DYSFYSLPHNVFSRIAMILVPKIFMEYIFSATTGYRLISDHAPVLITWSPSAINESSKRWRLNASLLTDETFQSTLKDEVKTFLEINSKGDQPWHLIWDALKAFVRGILISKATIKKKSRNLLQTQLEEELLNLEKKKKKYKPIPPQILSVFCKKYELNKILTGKIEYALFRTKQYYFESGEKARKLLAHHLKKIASSQIIPMINSPNSLFFSPKDINKAFVSYYKDLYSSQQTSDPLLFKSFFDKITLPHLLTDNDNWLDEPLSLPEIGSAIRSMPSGVGV</sequence>
<evidence type="ECO:0000313" key="2">
    <source>
        <dbReference type="Proteomes" id="UP000008672"/>
    </source>
</evidence>
<keyword evidence="2" id="KW-1185">Reference proteome</keyword>
<name>H3AFP7_LATCH</name>
<dbReference type="Ensembl" id="ENSLACT00000008536.1">
    <property type="protein sequence ID" value="ENSLACP00000008468.1"/>
    <property type="gene ID" value="ENSLACG00000007497.1"/>
</dbReference>
<dbReference type="STRING" id="7897.ENSLACP00000008468"/>
<dbReference type="EMBL" id="AFYH01187711">
    <property type="status" value="NOT_ANNOTATED_CDS"/>
    <property type="molecule type" value="Genomic_DNA"/>
</dbReference>
<evidence type="ECO:0000313" key="1">
    <source>
        <dbReference type="Ensembl" id="ENSLACP00000008468.1"/>
    </source>
</evidence>
<organism evidence="1 2">
    <name type="scientific">Latimeria chalumnae</name>
    <name type="common">Coelacanth</name>
    <dbReference type="NCBI Taxonomy" id="7897"/>
    <lineage>
        <taxon>Eukaryota</taxon>
        <taxon>Metazoa</taxon>
        <taxon>Chordata</taxon>
        <taxon>Craniata</taxon>
        <taxon>Vertebrata</taxon>
        <taxon>Euteleostomi</taxon>
        <taxon>Coelacanthiformes</taxon>
        <taxon>Coelacanthidae</taxon>
        <taxon>Latimeria</taxon>
    </lineage>
</organism>
<accession>H3AFP7</accession>
<dbReference type="OMA" id="ACIRETH"/>
<proteinExistence type="predicted"/>
<dbReference type="Proteomes" id="UP000008672">
    <property type="component" value="Unassembled WGS sequence"/>
</dbReference>
<reference evidence="1" key="2">
    <citation type="submission" date="2025-08" db="UniProtKB">
        <authorList>
            <consortium name="Ensembl"/>
        </authorList>
    </citation>
    <scope>IDENTIFICATION</scope>
</reference>
<reference evidence="2" key="1">
    <citation type="submission" date="2011-08" db="EMBL/GenBank/DDBJ databases">
        <title>The draft genome of Latimeria chalumnae.</title>
        <authorList>
            <person name="Di Palma F."/>
            <person name="Alfoldi J."/>
            <person name="Johnson J."/>
            <person name="Berlin A."/>
            <person name="Gnerre S."/>
            <person name="Jaffe D."/>
            <person name="MacCallum I."/>
            <person name="Young S."/>
            <person name="Walker B.J."/>
            <person name="Lander E."/>
            <person name="Lindblad-Toh K."/>
        </authorList>
    </citation>
    <scope>NUCLEOTIDE SEQUENCE [LARGE SCALE GENOMIC DNA]</scope>
    <source>
        <strain evidence="2">Wild caught</strain>
    </source>
</reference>
<dbReference type="HOGENOM" id="CLU_000680_2_1_1"/>
<dbReference type="GeneTree" id="ENSGT00940000164698"/>
<reference evidence="1" key="3">
    <citation type="submission" date="2025-09" db="UniProtKB">
        <authorList>
            <consortium name="Ensembl"/>
        </authorList>
    </citation>
    <scope>IDENTIFICATION</scope>
</reference>
<dbReference type="InParanoid" id="H3AFP7"/>